<protein>
    <recommendedName>
        <fullName evidence="9">RTA1 domain protein</fullName>
    </recommendedName>
</protein>
<evidence type="ECO:0000256" key="6">
    <source>
        <dbReference type="SAM" id="Phobius"/>
    </source>
</evidence>
<comment type="subcellular location">
    <subcellularLocation>
        <location evidence="1">Membrane</location>
        <topology evidence="1">Multi-pass membrane protein</topology>
    </subcellularLocation>
</comment>
<dbReference type="PANTHER" id="PTHR31465">
    <property type="entry name" value="PROTEIN RTA1-RELATED"/>
    <property type="match status" value="1"/>
</dbReference>
<feature type="transmembrane region" description="Helical" evidence="6">
    <location>
        <begin position="243"/>
        <end position="263"/>
    </location>
</feature>
<feature type="transmembrane region" description="Helical" evidence="6">
    <location>
        <begin position="51"/>
        <end position="69"/>
    </location>
</feature>
<name>A0ABR4LGT2_9EURO</name>
<feature type="transmembrane region" description="Helical" evidence="6">
    <location>
        <begin position="195"/>
        <end position="215"/>
    </location>
</feature>
<dbReference type="Proteomes" id="UP001610432">
    <property type="component" value="Unassembled WGS sequence"/>
</dbReference>
<feature type="transmembrane region" description="Helical" evidence="6">
    <location>
        <begin position="164"/>
        <end position="183"/>
    </location>
</feature>
<evidence type="ECO:0000256" key="1">
    <source>
        <dbReference type="ARBA" id="ARBA00004141"/>
    </source>
</evidence>
<evidence type="ECO:0000313" key="7">
    <source>
        <dbReference type="EMBL" id="KAL2863666.1"/>
    </source>
</evidence>
<sequence>MLEKREPYQEGSIWFFAPNKGAPIAFAILFAVSGIVHGYQTYKYRSWKVSGLLPWSALLFTIGFILRTIGAFGEWDNVPVYIASTVFLLAGPPVYEGANFLILGRILYYIPYMSPIHPGRVFSTFIGLLFFVEVLTANGAALVANTEATQGRRDIGEALLKTALILQLVLMAGFVSLAATFHTKCCRAGVFNKKLKHVLTVLYISCVLIVTRTIYRTKEYFSVAGAHNWDDPVDVDPLIRYEWYFWFFEVVVMYCNTTMLNIFHPMRFLPRSNKIYLAKDGVTEIEGPGFDDPRPWFVTFIDPFDIVGLIFRKGKEDKYWETGNSGEGTELKNDKGTTRPACHV</sequence>
<reference evidence="7 8" key="1">
    <citation type="submission" date="2024-07" db="EMBL/GenBank/DDBJ databases">
        <title>Section-level genome sequencing and comparative genomics of Aspergillus sections Usti and Cavernicolus.</title>
        <authorList>
            <consortium name="Lawrence Berkeley National Laboratory"/>
            <person name="Nybo J.L."/>
            <person name="Vesth T.C."/>
            <person name="Theobald S."/>
            <person name="Frisvad J.C."/>
            <person name="Larsen T.O."/>
            <person name="Kjaerboelling I."/>
            <person name="Rothschild-Mancinelli K."/>
            <person name="Lyhne E.K."/>
            <person name="Kogle M.E."/>
            <person name="Barry K."/>
            <person name="Clum A."/>
            <person name="Na H."/>
            <person name="Ledsgaard L."/>
            <person name="Lin J."/>
            <person name="Lipzen A."/>
            <person name="Kuo A."/>
            <person name="Riley R."/>
            <person name="Mondo S."/>
            <person name="Labutti K."/>
            <person name="Haridas S."/>
            <person name="Pangalinan J."/>
            <person name="Salamov A.A."/>
            <person name="Simmons B.A."/>
            <person name="Magnuson J.K."/>
            <person name="Chen J."/>
            <person name="Drula E."/>
            <person name="Henrissat B."/>
            <person name="Wiebenga A."/>
            <person name="Lubbers R.J."/>
            <person name="Gomes A.C."/>
            <person name="Macurrencykelacurrency M.R."/>
            <person name="Stajich J."/>
            <person name="Grigoriev I.V."/>
            <person name="Mortensen U.H."/>
            <person name="De Vries R.P."/>
            <person name="Baker S.E."/>
            <person name="Andersen M.R."/>
        </authorList>
    </citation>
    <scope>NUCLEOTIDE SEQUENCE [LARGE SCALE GENOMIC DNA]</scope>
    <source>
        <strain evidence="7 8">CBS 449.75</strain>
    </source>
</reference>
<keyword evidence="4 6" id="KW-0472">Membrane</keyword>
<accession>A0ABR4LGT2</accession>
<feature type="transmembrane region" description="Helical" evidence="6">
    <location>
        <begin position="81"/>
        <end position="110"/>
    </location>
</feature>
<dbReference type="RefSeq" id="XP_070882645.1">
    <property type="nucleotide sequence ID" value="XM_071026090.1"/>
</dbReference>
<evidence type="ECO:0000256" key="4">
    <source>
        <dbReference type="ARBA" id="ARBA00023136"/>
    </source>
</evidence>
<evidence type="ECO:0000313" key="8">
    <source>
        <dbReference type="Proteomes" id="UP001610432"/>
    </source>
</evidence>
<evidence type="ECO:0000256" key="3">
    <source>
        <dbReference type="ARBA" id="ARBA00022989"/>
    </source>
</evidence>
<dbReference type="EMBL" id="JBFXLQ010000049">
    <property type="protein sequence ID" value="KAL2863666.1"/>
    <property type="molecule type" value="Genomic_DNA"/>
</dbReference>
<keyword evidence="2 6" id="KW-0812">Transmembrane</keyword>
<keyword evidence="8" id="KW-1185">Reference proteome</keyword>
<dbReference type="InterPro" id="IPR007568">
    <property type="entry name" value="RTA1"/>
</dbReference>
<feature type="region of interest" description="Disordered" evidence="5">
    <location>
        <begin position="322"/>
        <end position="344"/>
    </location>
</feature>
<evidence type="ECO:0008006" key="9">
    <source>
        <dbReference type="Google" id="ProtNLM"/>
    </source>
</evidence>
<dbReference type="GeneID" id="98141162"/>
<comment type="caution">
    <text evidence="7">The sequence shown here is derived from an EMBL/GenBank/DDBJ whole genome shotgun (WGS) entry which is preliminary data.</text>
</comment>
<feature type="transmembrane region" description="Helical" evidence="6">
    <location>
        <begin position="122"/>
        <end position="144"/>
    </location>
</feature>
<gene>
    <name evidence="7" type="ORF">BJX67DRAFT_240804</name>
</gene>
<evidence type="ECO:0000256" key="2">
    <source>
        <dbReference type="ARBA" id="ARBA00022692"/>
    </source>
</evidence>
<dbReference type="Pfam" id="PF04479">
    <property type="entry name" value="RTA1"/>
    <property type="match status" value="1"/>
</dbReference>
<evidence type="ECO:0000256" key="5">
    <source>
        <dbReference type="SAM" id="MobiDB-lite"/>
    </source>
</evidence>
<organism evidence="7 8">
    <name type="scientific">Aspergillus lucknowensis</name>
    <dbReference type="NCBI Taxonomy" id="176173"/>
    <lineage>
        <taxon>Eukaryota</taxon>
        <taxon>Fungi</taxon>
        <taxon>Dikarya</taxon>
        <taxon>Ascomycota</taxon>
        <taxon>Pezizomycotina</taxon>
        <taxon>Eurotiomycetes</taxon>
        <taxon>Eurotiomycetidae</taxon>
        <taxon>Eurotiales</taxon>
        <taxon>Aspergillaceae</taxon>
        <taxon>Aspergillus</taxon>
        <taxon>Aspergillus subgen. Nidulantes</taxon>
    </lineage>
</organism>
<proteinExistence type="predicted"/>
<feature type="transmembrane region" description="Helical" evidence="6">
    <location>
        <begin position="20"/>
        <end position="39"/>
    </location>
</feature>
<keyword evidence="3 6" id="KW-1133">Transmembrane helix</keyword>
<dbReference type="PANTHER" id="PTHR31465:SF13">
    <property type="entry name" value="RTA1 DOMAIN PROTEIN-RELATED"/>
    <property type="match status" value="1"/>
</dbReference>